<evidence type="ECO:0000313" key="4">
    <source>
        <dbReference type="EMBL" id="KAL3719669.1"/>
    </source>
</evidence>
<dbReference type="AlphaFoldDB" id="A0ABD3IZI3"/>
<dbReference type="PANTHER" id="PTHR31061:SF24">
    <property type="entry name" value="LD22376P"/>
    <property type="match status" value="1"/>
</dbReference>
<keyword evidence="2" id="KW-0812">Transmembrane</keyword>
<evidence type="ECO:0000256" key="2">
    <source>
        <dbReference type="SAM" id="Phobius"/>
    </source>
</evidence>
<feature type="compositionally biased region" description="Basic and acidic residues" evidence="1">
    <location>
        <begin position="16"/>
        <end position="29"/>
    </location>
</feature>
<feature type="transmembrane region" description="Helical" evidence="2">
    <location>
        <begin position="186"/>
        <end position="204"/>
    </location>
</feature>
<dbReference type="Pfam" id="PF07786">
    <property type="entry name" value="HGSNAT_cat"/>
    <property type="match status" value="1"/>
</dbReference>
<feature type="transmembrane region" description="Helical" evidence="2">
    <location>
        <begin position="117"/>
        <end position="135"/>
    </location>
</feature>
<feature type="transmembrane region" description="Helical" evidence="2">
    <location>
        <begin position="360"/>
        <end position="380"/>
    </location>
</feature>
<dbReference type="Proteomes" id="UP001634007">
    <property type="component" value="Unassembled WGS sequence"/>
</dbReference>
<protein>
    <recommendedName>
        <fullName evidence="3">Heparan-alpha-glucosaminide N-acetyltransferase catalytic domain-containing protein</fullName>
    </recommendedName>
</protein>
<keyword evidence="2" id="KW-1133">Transmembrane helix</keyword>
<sequence length="499" mass="54737">MAAQFRSAMGVYERVRTEDANGDVEKASPDPKAGFPRSGDGCVVACDVEAAGPQVPDSRSASRRCGGGGESERRQRLVSLDVFRGLSVVLMIVVDHAGGIIPAINHSPWDGSTLADYVMPFFLFIVGVSLGLAYKKMSCRASATRKVLLRALKLLLLGLFLQGGYFHGVGSLNYGVDMQQMRFMGILQRIAIAFVVAALCEIWLKGDDDVNSGFSLLKKYRSQWAVVLVLTTVYISLLYGLYVPDWKYQIPTESSSFSQEIILVKCGVRGNTGPDCNAVAMIDREVLGIRHLYRKPTYARTKVSSSYLPSMSIVFLPQISLLLFLIIHFLSQQCSIHSPESGPLPANAPSWCQAPFDPEGLLSSVMAVVTCLVGLHFGHVIVHFKDHGKRTFLWMISSSFLVVLGLALDLFGMHVNKALYTCSYTAVTAGVAGILFTLIYLMVDFGGLRHTTTVLEWIGKHALTIFVIAATNVLPVFLQGFYWKHPENNILSLIGIGRR</sequence>
<evidence type="ECO:0000256" key="1">
    <source>
        <dbReference type="SAM" id="MobiDB-lite"/>
    </source>
</evidence>
<keyword evidence="5" id="KW-1185">Reference proteome</keyword>
<feature type="transmembrane region" description="Helical" evidence="2">
    <location>
        <begin position="224"/>
        <end position="242"/>
    </location>
</feature>
<accession>A0ABD3IZI3</accession>
<evidence type="ECO:0000259" key="3">
    <source>
        <dbReference type="Pfam" id="PF07786"/>
    </source>
</evidence>
<feature type="transmembrane region" description="Helical" evidence="2">
    <location>
        <begin position="392"/>
        <end position="411"/>
    </location>
</feature>
<dbReference type="PANTHER" id="PTHR31061">
    <property type="entry name" value="LD22376P"/>
    <property type="match status" value="1"/>
</dbReference>
<comment type="caution">
    <text evidence="4">The sequence shown here is derived from an EMBL/GenBank/DDBJ whole genome shotgun (WGS) entry which is preliminary data.</text>
</comment>
<feature type="transmembrane region" description="Helical" evidence="2">
    <location>
        <begin position="418"/>
        <end position="443"/>
    </location>
</feature>
<evidence type="ECO:0000313" key="5">
    <source>
        <dbReference type="Proteomes" id="UP001634007"/>
    </source>
</evidence>
<feature type="domain" description="Heparan-alpha-glucosaminide N-acetyltransferase catalytic" evidence="3">
    <location>
        <begin position="76"/>
        <end position="199"/>
    </location>
</feature>
<name>A0ABD3IZI3_EUCGL</name>
<proteinExistence type="predicted"/>
<reference evidence="4 5" key="1">
    <citation type="submission" date="2024-11" db="EMBL/GenBank/DDBJ databases">
        <title>Chromosome-level genome assembly of Eucalyptus globulus Labill. provides insights into its genome evolution.</title>
        <authorList>
            <person name="Li X."/>
        </authorList>
    </citation>
    <scope>NUCLEOTIDE SEQUENCE [LARGE SCALE GENOMIC DNA]</scope>
    <source>
        <strain evidence="4">CL2024</strain>
        <tissue evidence="4">Fresh tender leaves</tissue>
    </source>
</reference>
<gene>
    <name evidence="4" type="ORF">ACJRO7_004621</name>
</gene>
<feature type="transmembrane region" description="Helical" evidence="2">
    <location>
        <begin position="82"/>
        <end position="105"/>
    </location>
</feature>
<organism evidence="4 5">
    <name type="scientific">Eucalyptus globulus</name>
    <name type="common">Tasmanian blue gum</name>
    <dbReference type="NCBI Taxonomy" id="34317"/>
    <lineage>
        <taxon>Eukaryota</taxon>
        <taxon>Viridiplantae</taxon>
        <taxon>Streptophyta</taxon>
        <taxon>Embryophyta</taxon>
        <taxon>Tracheophyta</taxon>
        <taxon>Spermatophyta</taxon>
        <taxon>Magnoliopsida</taxon>
        <taxon>eudicotyledons</taxon>
        <taxon>Gunneridae</taxon>
        <taxon>Pentapetalae</taxon>
        <taxon>rosids</taxon>
        <taxon>malvids</taxon>
        <taxon>Myrtales</taxon>
        <taxon>Myrtaceae</taxon>
        <taxon>Myrtoideae</taxon>
        <taxon>Eucalypteae</taxon>
        <taxon>Eucalyptus</taxon>
    </lineage>
</organism>
<keyword evidence="2" id="KW-0472">Membrane</keyword>
<feature type="region of interest" description="Disordered" evidence="1">
    <location>
        <begin position="16"/>
        <end position="37"/>
    </location>
</feature>
<dbReference type="EMBL" id="JBJKBG010000010">
    <property type="protein sequence ID" value="KAL3719669.1"/>
    <property type="molecule type" value="Genomic_DNA"/>
</dbReference>
<dbReference type="InterPro" id="IPR012429">
    <property type="entry name" value="HGSNAT_cat"/>
</dbReference>
<feature type="transmembrane region" description="Helical" evidence="2">
    <location>
        <begin position="307"/>
        <end position="330"/>
    </location>
</feature>
<feature type="transmembrane region" description="Helical" evidence="2">
    <location>
        <begin position="147"/>
        <end position="166"/>
    </location>
</feature>
<feature type="transmembrane region" description="Helical" evidence="2">
    <location>
        <begin position="463"/>
        <end position="483"/>
    </location>
</feature>